<feature type="compositionally biased region" description="Basic and acidic residues" evidence="2">
    <location>
        <begin position="1"/>
        <end position="10"/>
    </location>
</feature>
<keyword evidence="4" id="KW-1185">Reference proteome</keyword>
<comment type="similarity">
    <text evidence="1">Belongs to the peptidase C14B family.</text>
</comment>
<comment type="caution">
    <text evidence="3">The sequence shown here is derived from an EMBL/GenBank/DDBJ whole genome shotgun (WGS) entry which is preliminary data.</text>
</comment>
<accession>A0A822YX88</accession>
<sequence>MATIDKEKEQIGPSVANGAPPAHRPKIIPLDSILQHLTSLTDIDLLDIGTHLCQVFDGDASIKFRLQKLQSSVVGSLDPNAGILLSGCQVNETSTDMNPTDDEDMAYGAFSNVVQMVLKEHKTKLSNRELVTMARDVLKE</sequence>
<proteinExistence type="inferred from homology"/>
<name>A0A822YX88_NELNU</name>
<evidence type="ECO:0000313" key="3">
    <source>
        <dbReference type="EMBL" id="DAD38684.1"/>
    </source>
</evidence>
<dbReference type="InterPro" id="IPR050452">
    <property type="entry name" value="Metacaspase"/>
</dbReference>
<evidence type="ECO:0000256" key="1">
    <source>
        <dbReference type="ARBA" id="ARBA00009005"/>
    </source>
</evidence>
<evidence type="ECO:0000313" key="4">
    <source>
        <dbReference type="Proteomes" id="UP000607653"/>
    </source>
</evidence>
<dbReference type="EMBL" id="DUZY01000005">
    <property type="protein sequence ID" value="DAD38684.1"/>
    <property type="molecule type" value="Genomic_DNA"/>
</dbReference>
<evidence type="ECO:0000256" key="2">
    <source>
        <dbReference type="SAM" id="MobiDB-lite"/>
    </source>
</evidence>
<organism evidence="3 4">
    <name type="scientific">Nelumbo nucifera</name>
    <name type="common">Sacred lotus</name>
    <dbReference type="NCBI Taxonomy" id="4432"/>
    <lineage>
        <taxon>Eukaryota</taxon>
        <taxon>Viridiplantae</taxon>
        <taxon>Streptophyta</taxon>
        <taxon>Embryophyta</taxon>
        <taxon>Tracheophyta</taxon>
        <taxon>Spermatophyta</taxon>
        <taxon>Magnoliopsida</taxon>
        <taxon>Proteales</taxon>
        <taxon>Nelumbonaceae</taxon>
        <taxon>Nelumbo</taxon>
    </lineage>
</organism>
<dbReference type="Gene3D" id="3.40.50.12660">
    <property type="match status" value="1"/>
</dbReference>
<gene>
    <name evidence="3" type="ORF">HUJ06_013006</name>
</gene>
<dbReference type="AlphaFoldDB" id="A0A822YX88"/>
<feature type="region of interest" description="Disordered" evidence="2">
    <location>
        <begin position="1"/>
        <end position="23"/>
    </location>
</feature>
<reference evidence="3 4" key="1">
    <citation type="journal article" date="2020" name="Mol. Biol. Evol.">
        <title>Distinct Expression and Methylation Patterns for Genes with Different Fates following a Single Whole-Genome Duplication in Flowering Plants.</title>
        <authorList>
            <person name="Shi T."/>
            <person name="Rahmani R.S."/>
            <person name="Gugger P.F."/>
            <person name="Wang M."/>
            <person name="Li H."/>
            <person name="Zhang Y."/>
            <person name="Li Z."/>
            <person name="Wang Q."/>
            <person name="Van de Peer Y."/>
            <person name="Marchal K."/>
            <person name="Chen J."/>
        </authorList>
    </citation>
    <scope>NUCLEOTIDE SEQUENCE [LARGE SCALE GENOMIC DNA]</scope>
    <source>
        <tissue evidence="3">Leaf</tissue>
    </source>
</reference>
<protein>
    <submittedName>
        <fullName evidence="3">Uncharacterized protein</fullName>
    </submittedName>
</protein>
<dbReference type="PANTHER" id="PTHR48104:SF7">
    <property type="entry name" value="METACASPASE-9"/>
    <property type="match status" value="1"/>
</dbReference>
<dbReference type="Proteomes" id="UP000607653">
    <property type="component" value="Unassembled WGS sequence"/>
</dbReference>
<dbReference type="PANTHER" id="PTHR48104">
    <property type="entry name" value="METACASPASE-4"/>
    <property type="match status" value="1"/>
</dbReference>